<protein>
    <submittedName>
        <fullName evidence="3">Uncharacterized protein</fullName>
    </submittedName>
</protein>
<dbReference type="EMBL" id="BPVZ01000003">
    <property type="protein sequence ID" value="GKU88837.1"/>
    <property type="molecule type" value="Genomic_DNA"/>
</dbReference>
<dbReference type="Proteomes" id="UP001054252">
    <property type="component" value="Unassembled WGS sequence"/>
</dbReference>
<keyword evidence="4" id="KW-1185">Reference proteome</keyword>
<dbReference type="AlphaFoldDB" id="A0AAV5HJ35"/>
<feature type="chain" id="PRO_5044022798" evidence="2">
    <location>
        <begin position="22"/>
        <end position="68"/>
    </location>
</feature>
<keyword evidence="2" id="KW-0732">Signal</keyword>
<sequence length="68" mass="7236">MRMKSFLVGLAPFAAIVPVECLDVGLTTLSKAAMSKGASPFDLVVYGNALGSLTLLPITLFLNRYFPS</sequence>
<keyword evidence="1" id="KW-1133">Transmembrane helix</keyword>
<feature type="signal peptide" evidence="2">
    <location>
        <begin position="1"/>
        <end position="21"/>
    </location>
</feature>
<accession>A0AAV5HJ35</accession>
<evidence type="ECO:0000256" key="1">
    <source>
        <dbReference type="SAM" id="Phobius"/>
    </source>
</evidence>
<evidence type="ECO:0000313" key="3">
    <source>
        <dbReference type="EMBL" id="GKU88837.1"/>
    </source>
</evidence>
<evidence type="ECO:0000256" key="2">
    <source>
        <dbReference type="SAM" id="SignalP"/>
    </source>
</evidence>
<keyword evidence="1" id="KW-0812">Transmembrane</keyword>
<feature type="transmembrane region" description="Helical" evidence="1">
    <location>
        <begin position="45"/>
        <end position="66"/>
    </location>
</feature>
<name>A0AAV5HJ35_9ROSI</name>
<comment type="caution">
    <text evidence="3">The sequence shown here is derived from an EMBL/GenBank/DDBJ whole genome shotgun (WGS) entry which is preliminary data.</text>
</comment>
<reference evidence="3 4" key="1">
    <citation type="journal article" date="2021" name="Commun. Biol.">
        <title>The genome of Shorea leprosula (Dipterocarpaceae) highlights the ecological relevance of drought in aseasonal tropical rainforests.</title>
        <authorList>
            <person name="Ng K.K.S."/>
            <person name="Kobayashi M.J."/>
            <person name="Fawcett J.A."/>
            <person name="Hatakeyama M."/>
            <person name="Paape T."/>
            <person name="Ng C.H."/>
            <person name="Ang C.C."/>
            <person name="Tnah L.H."/>
            <person name="Lee C.T."/>
            <person name="Nishiyama T."/>
            <person name="Sese J."/>
            <person name="O'Brien M.J."/>
            <person name="Copetti D."/>
            <person name="Mohd Noor M.I."/>
            <person name="Ong R.C."/>
            <person name="Putra M."/>
            <person name="Sireger I.Z."/>
            <person name="Indrioko S."/>
            <person name="Kosugi Y."/>
            <person name="Izuno A."/>
            <person name="Isagi Y."/>
            <person name="Lee S.L."/>
            <person name="Shimizu K.K."/>
        </authorList>
    </citation>
    <scope>NUCLEOTIDE SEQUENCE [LARGE SCALE GENOMIC DNA]</scope>
    <source>
        <strain evidence="3">214</strain>
    </source>
</reference>
<gene>
    <name evidence="3" type="ORF">SLEP1_g3054</name>
</gene>
<proteinExistence type="predicted"/>
<organism evidence="3 4">
    <name type="scientific">Rubroshorea leprosula</name>
    <dbReference type="NCBI Taxonomy" id="152421"/>
    <lineage>
        <taxon>Eukaryota</taxon>
        <taxon>Viridiplantae</taxon>
        <taxon>Streptophyta</taxon>
        <taxon>Embryophyta</taxon>
        <taxon>Tracheophyta</taxon>
        <taxon>Spermatophyta</taxon>
        <taxon>Magnoliopsida</taxon>
        <taxon>eudicotyledons</taxon>
        <taxon>Gunneridae</taxon>
        <taxon>Pentapetalae</taxon>
        <taxon>rosids</taxon>
        <taxon>malvids</taxon>
        <taxon>Malvales</taxon>
        <taxon>Dipterocarpaceae</taxon>
        <taxon>Rubroshorea</taxon>
    </lineage>
</organism>
<evidence type="ECO:0000313" key="4">
    <source>
        <dbReference type="Proteomes" id="UP001054252"/>
    </source>
</evidence>
<keyword evidence="1" id="KW-0472">Membrane</keyword>